<sequence length="101" mass="11131">MCLEAINRTLVAQITVLTSTMLVKKDWSPMTQTFMLEFVQLFLDCQIMMMMPIAGDGVAYLATDIDVLDPAYAPNTGTPESAGQTTRELRTILRGLDGIKS</sequence>
<dbReference type="STRING" id="653667.S9W2R8"/>
<dbReference type="PANTHER" id="PTHR11358">
    <property type="entry name" value="ARGINASE/AGMATINASE"/>
    <property type="match status" value="1"/>
</dbReference>
<dbReference type="GO" id="GO:0033389">
    <property type="term" value="P:putrescine biosynthetic process from arginine, via agmatine"/>
    <property type="evidence" value="ECO:0007669"/>
    <property type="project" value="TreeGrafter"/>
</dbReference>
<dbReference type="RefSeq" id="XP_013022200.1">
    <property type="nucleotide sequence ID" value="XM_013166746.1"/>
</dbReference>
<dbReference type="AlphaFoldDB" id="S9W2R8"/>
<name>S9W2R8_SCHCR</name>
<reference evidence="2 3" key="1">
    <citation type="journal article" date="2011" name="Science">
        <title>Comparative functional genomics of the fission yeasts.</title>
        <authorList>
            <person name="Rhind N."/>
            <person name="Chen Z."/>
            <person name="Yassour M."/>
            <person name="Thompson D.A."/>
            <person name="Haas B.J."/>
            <person name="Habib N."/>
            <person name="Wapinski I."/>
            <person name="Roy S."/>
            <person name="Lin M.F."/>
            <person name="Heiman D.I."/>
            <person name="Young S.K."/>
            <person name="Furuya K."/>
            <person name="Guo Y."/>
            <person name="Pidoux A."/>
            <person name="Chen H.M."/>
            <person name="Robbertse B."/>
            <person name="Goldberg J.M."/>
            <person name="Aoki K."/>
            <person name="Bayne E.H."/>
            <person name="Berlin A.M."/>
            <person name="Desjardins C.A."/>
            <person name="Dobbs E."/>
            <person name="Dukaj L."/>
            <person name="Fan L."/>
            <person name="FitzGerald M.G."/>
            <person name="French C."/>
            <person name="Gujja S."/>
            <person name="Hansen K."/>
            <person name="Keifenheim D."/>
            <person name="Levin J.Z."/>
            <person name="Mosher R.A."/>
            <person name="Mueller C.A."/>
            <person name="Pfiffner J."/>
            <person name="Priest M."/>
            <person name="Russ C."/>
            <person name="Smialowska A."/>
            <person name="Swoboda P."/>
            <person name="Sykes S.M."/>
            <person name="Vaughn M."/>
            <person name="Vengrova S."/>
            <person name="Yoder R."/>
            <person name="Zeng Q."/>
            <person name="Allshire R."/>
            <person name="Baulcombe D."/>
            <person name="Birren B.W."/>
            <person name="Brown W."/>
            <person name="Ekwall K."/>
            <person name="Kellis M."/>
            <person name="Leatherwood J."/>
            <person name="Levin H."/>
            <person name="Margalit H."/>
            <person name="Martienssen R."/>
            <person name="Nieduszynski C.A."/>
            <person name="Spatafora J.W."/>
            <person name="Friedman N."/>
            <person name="Dalgaard J.Z."/>
            <person name="Baumann P."/>
            <person name="Niki H."/>
            <person name="Regev A."/>
            <person name="Nusbaum C."/>
        </authorList>
    </citation>
    <scope>NUCLEOTIDE SEQUENCE [LARGE SCALE GENOMIC DNA]</scope>
    <source>
        <strain evidence="3">OY26 / ATCC MYA-4695 / CBS 11777 / NBRC 106824 / NRRL Y48691</strain>
    </source>
</reference>
<dbReference type="HOGENOM" id="CLU_2293304_0_0_1"/>
<evidence type="ECO:0000256" key="1">
    <source>
        <dbReference type="PROSITE-ProRule" id="PRU00742"/>
    </source>
</evidence>
<dbReference type="InterPro" id="IPR023696">
    <property type="entry name" value="Ureohydrolase_dom_sf"/>
</dbReference>
<proteinExistence type="inferred from homology"/>
<dbReference type="GeneID" id="25035969"/>
<dbReference type="EMBL" id="KE546989">
    <property type="protein sequence ID" value="EPY52315.1"/>
    <property type="molecule type" value="Genomic_DNA"/>
</dbReference>
<dbReference type="Gene3D" id="3.40.800.10">
    <property type="entry name" value="Ureohydrolase domain"/>
    <property type="match status" value="1"/>
</dbReference>
<dbReference type="PANTHER" id="PTHR11358:SF30">
    <property type="entry name" value="AGMATINASE 1-RELATED"/>
    <property type="match status" value="1"/>
</dbReference>
<dbReference type="PROSITE" id="PS51409">
    <property type="entry name" value="ARGINASE_2"/>
    <property type="match status" value="1"/>
</dbReference>
<dbReference type="SUPFAM" id="SSF52768">
    <property type="entry name" value="Arginase/deacetylase"/>
    <property type="match status" value="1"/>
</dbReference>
<dbReference type="Pfam" id="PF00491">
    <property type="entry name" value="Arginase"/>
    <property type="match status" value="1"/>
</dbReference>
<gene>
    <name evidence="2" type="ORF">SPOG_01642</name>
</gene>
<dbReference type="GO" id="GO:0046872">
    <property type="term" value="F:metal ion binding"/>
    <property type="evidence" value="ECO:0007669"/>
    <property type="project" value="InterPro"/>
</dbReference>
<organism evidence="2 3">
    <name type="scientific">Schizosaccharomyces cryophilus (strain OY26 / ATCC MYA-4695 / CBS 11777 / NBRC 106824 / NRRL Y48691)</name>
    <name type="common">Fission yeast</name>
    <dbReference type="NCBI Taxonomy" id="653667"/>
    <lineage>
        <taxon>Eukaryota</taxon>
        <taxon>Fungi</taxon>
        <taxon>Dikarya</taxon>
        <taxon>Ascomycota</taxon>
        <taxon>Taphrinomycotina</taxon>
        <taxon>Schizosaccharomycetes</taxon>
        <taxon>Schizosaccharomycetales</taxon>
        <taxon>Schizosaccharomycetaceae</taxon>
        <taxon>Schizosaccharomyces</taxon>
    </lineage>
</organism>
<comment type="similarity">
    <text evidence="1">Belongs to the arginase family.</text>
</comment>
<accession>S9W2R8</accession>
<protein>
    <submittedName>
        <fullName evidence="2">Uncharacterized protein</fullName>
    </submittedName>
</protein>
<evidence type="ECO:0000313" key="2">
    <source>
        <dbReference type="EMBL" id="EPY52315.1"/>
    </source>
</evidence>
<dbReference type="OrthoDB" id="288726at2759"/>
<dbReference type="InterPro" id="IPR006035">
    <property type="entry name" value="Ureohydrolase"/>
</dbReference>
<dbReference type="eggNOG" id="KOG2964">
    <property type="taxonomic scope" value="Eukaryota"/>
</dbReference>
<evidence type="ECO:0000313" key="3">
    <source>
        <dbReference type="Proteomes" id="UP000015464"/>
    </source>
</evidence>
<keyword evidence="3" id="KW-1185">Reference proteome</keyword>
<dbReference type="Proteomes" id="UP000015464">
    <property type="component" value="Unassembled WGS sequence"/>
</dbReference>
<dbReference type="GO" id="GO:0008783">
    <property type="term" value="F:agmatinase activity"/>
    <property type="evidence" value="ECO:0007669"/>
    <property type="project" value="TreeGrafter"/>
</dbReference>